<name>A0A930L160_9MICC</name>
<reference evidence="2" key="1">
    <citation type="submission" date="2020-04" db="EMBL/GenBank/DDBJ databases">
        <title>Deep metagenomics examines the oral microbiome during advanced dental caries in children, revealing novel taxa and co-occurrences with host molecules.</title>
        <authorList>
            <person name="Baker J.L."/>
            <person name="Morton J.T."/>
            <person name="Dinis M."/>
            <person name="Alvarez R."/>
            <person name="Tran N.C."/>
            <person name="Knight R."/>
            <person name="Edlund A."/>
        </authorList>
    </citation>
    <scope>NUCLEOTIDE SEQUENCE</scope>
    <source>
        <strain evidence="2">JCVI_39_bin.18</strain>
    </source>
</reference>
<proteinExistence type="predicted"/>
<dbReference type="RefSeq" id="WP_303945607.1">
    <property type="nucleotide sequence ID" value="NZ_JABZXO010000031.1"/>
</dbReference>
<sequence length="259" mass="29170">MDPQKAPLSQLFACIKQVHGLSNRKIAEQLGRSETLVRKILAGTCKNEAYRIPGTELAETGQVKHQAPRRRRKDGKLARVRAPRGSKKKSIVPSDTRGTPVPKPRRSAFIHHKPIECADGNRIYTIDMPVGKKTKGRVAGFNAAQEDLHDVTRRQAHVDKRVSMHVTVQNADGTRHQLRVGSNRGFHASDVLADVKDTHKGSFESWLMHQLQAVYDGSSGRIVQIQMSSFNAVRSKEERKAQDQAGTRRGFWSQFRKRR</sequence>
<evidence type="ECO:0000313" key="2">
    <source>
        <dbReference type="EMBL" id="MBF1658026.1"/>
    </source>
</evidence>
<accession>A0A930L160</accession>
<feature type="compositionally biased region" description="Basic residues" evidence="1">
    <location>
        <begin position="66"/>
        <end position="90"/>
    </location>
</feature>
<organism evidence="2 3">
    <name type="scientific">Rothia mucilaginosa</name>
    <dbReference type="NCBI Taxonomy" id="43675"/>
    <lineage>
        <taxon>Bacteria</taxon>
        <taxon>Bacillati</taxon>
        <taxon>Actinomycetota</taxon>
        <taxon>Actinomycetes</taxon>
        <taxon>Micrococcales</taxon>
        <taxon>Micrococcaceae</taxon>
        <taxon>Rothia</taxon>
    </lineage>
</organism>
<gene>
    <name evidence="2" type="ORF">HXO61_08900</name>
</gene>
<dbReference type="AlphaFoldDB" id="A0A930L160"/>
<protein>
    <submittedName>
        <fullName evidence="2">Uncharacterized protein</fullName>
    </submittedName>
</protein>
<dbReference type="EMBL" id="JABZXO010000031">
    <property type="protein sequence ID" value="MBF1658026.1"/>
    <property type="molecule type" value="Genomic_DNA"/>
</dbReference>
<evidence type="ECO:0000256" key="1">
    <source>
        <dbReference type="SAM" id="MobiDB-lite"/>
    </source>
</evidence>
<feature type="region of interest" description="Disordered" evidence="1">
    <location>
        <begin position="236"/>
        <end position="259"/>
    </location>
</feature>
<dbReference type="Proteomes" id="UP000770330">
    <property type="component" value="Unassembled WGS sequence"/>
</dbReference>
<feature type="region of interest" description="Disordered" evidence="1">
    <location>
        <begin position="59"/>
        <end position="106"/>
    </location>
</feature>
<evidence type="ECO:0000313" key="3">
    <source>
        <dbReference type="Proteomes" id="UP000770330"/>
    </source>
</evidence>
<comment type="caution">
    <text evidence="2">The sequence shown here is derived from an EMBL/GenBank/DDBJ whole genome shotgun (WGS) entry which is preliminary data.</text>
</comment>